<keyword evidence="2" id="KW-0677">Repeat</keyword>
<dbReference type="InterPro" id="IPR050844">
    <property type="entry name" value="Coatomer_complex_subunit"/>
</dbReference>
<organism evidence="4 5">
    <name type="scientific">Aegilops tauschii subsp. strangulata</name>
    <name type="common">Goatgrass</name>
    <dbReference type="NCBI Taxonomy" id="200361"/>
    <lineage>
        <taxon>Eukaryota</taxon>
        <taxon>Viridiplantae</taxon>
        <taxon>Streptophyta</taxon>
        <taxon>Embryophyta</taxon>
        <taxon>Tracheophyta</taxon>
        <taxon>Spermatophyta</taxon>
        <taxon>Magnoliopsida</taxon>
        <taxon>Liliopsida</taxon>
        <taxon>Poales</taxon>
        <taxon>Poaceae</taxon>
        <taxon>BOP clade</taxon>
        <taxon>Pooideae</taxon>
        <taxon>Triticodae</taxon>
        <taxon>Triticeae</taxon>
        <taxon>Triticinae</taxon>
        <taxon>Aegilops</taxon>
    </lineage>
</organism>
<dbReference type="PROSITE" id="PS50294">
    <property type="entry name" value="WD_REPEATS_REGION"/>
    <property type="match status" value="1"/>
</dbReference>
<reference evidence="4" key="3">
    <citation type="journal article" date="2017" name="Nature">
        <title>Genome sequence of the progenitor of the wheat D genome Aegilops tauschii.</title>
        <authorList>
            <person name="Luo M.C."/>
            <person name="Gu Y.Q."/>
            <person name="Puiu D."/>
            <person name="Wang H."/>
            <person name="Twardziok S.O."/>
            <person name="Deal K.R."/>
            <person name="Huo N."/>
            <person name="Zhu T."/>
            <person name="Wang L."/>
            <person name="Wang Y."/>
            <person name="McGuire P.E."/>
            <person name="Liu S."/>
            <person name="Long H."/>
            <person name="Ramasamy R.K."/>
            <person name="Rodriguez J.C."/>
            <person name="Van S.L."/>
            <person name="Yuan L."/>
            <person name="Wang Z."/>
            <person name="Xia Z."/>
            <person name="Xiao L."/>
            <person name="Anderson O.D."/>
            <person name="Ouyang S."/>
            <person name="Liang Y."/>
            <person name="Zimin A.V."/>
            <person name="Pertea G."/>
            <person name="Qi P."/>
            <person name="Bennetzen J.L."/>
            <person name="Dai X."/>
            <person name="Dawson M.W."/>
            <person name="Muller H.G."/>
            <person name="Kugler K."/>
            <person name="Rivarola-Duarte L."/>
            <person name="Spannagl M."/>
            <person name="Mayer K.F.X."/>
            <person name="Lu F.H."/>
            <person name="Bevan M.W."/>
            <person name="Leroy P."/>
            <person name="Li P."/>
            <person name="You F.M."/>
            <person name="Sun Q."/>
            <person name="Liu Z."/>
            <person name="Lyons E."/>
            <person name="Wicker T."/>
            <person name="Salzberg S.L."/>
            <person name="Devos K.M."/>
            <person name="Dvorak J."/>
        </authorList>
    </citation>
    <scope>NUCLEOTIDE SEQUENCE [LARGE SCALE GENOMIC DNA]</scope>
    <source>
        <strain evidence="4">cv. AL8/78</strain>
    </source>
</reference>
<dbReference type="Gene3D" id="2.130.10.10">
    <property type="entry name" value="YVTN repeat-like/Quinoprotein amine dehydrogenase"/>
    <property type="match status" value="1"/>
</dbReference>
<evidence type="ECO:0000256" key="3">
    <source>
        <dbReference type="PROSITE-ProRule" id="PRU00221"/>
    </source>
</evidence>
<dbReference type="Gramene" id="AET3Gv20175300.2">
    <property type="protein sequence ID" value="AET3Gv20175300.2"/>
    <property type="gene ID" value="AET3Gv20175300"/>
</dbReference>
<reference evidence="5" key="2">
    <citation type="journal article" date="2017" name="Nat. Plants">
        <title>The Aegilops tauschii genome reveals multiple impacts of transposons.</title>
        <authorList>
            <person name="Zhao G."/>
            <person name="Zou C."/>
            <person name="Li K."/>
            <person name="Wang K."/>
            <person name="Li T."/>
            <person name="Gao L."/>
            <person name="Zhang X."/>
            <person name="Wang H."/>
            <person name="Yang Z."/>
            <person name="Liu X."/>
            <person name="Jiang W."/>
            <person name="Mao L."/>
            <person name="Kong X."/>
            <person name="Jiao Y."/>
            <person name="Jia J."/>
        </authorList>
    </citation>
    <scope>NUCLEOTIDE SEQUENCE [LARGE SCALE GENOMIC DNA]</scope>
    <source>
        <strain evidence="5">cv. AL8/78</strain>
    </source>
</reference>
<dbReference type="GO" id="GO:0006890">
    <property type="term" value="P:retrograde vesicle-mediated transport, Golgi to endoplasmic reticulum"/>
    <property type="evidence" value="ECO:0007669"/>
    <property type="project" value="TreeGrafter"/>
</dbReference>
<evidence type="ECO:0000313" key="4">
    <source>
        <dbReference type="EnsemblPlants" id="AET3Gv20175300.2"/>
    </source>
</evidence>
<evidence type="ECO:0000256" key="1">
    <source>
        <dbReference type="ARBA" id="ARBA00022574"/>
    </source>
</evidence>
<evidence type="ECO:0000313" key="5">
    <source>
        <dbReference type="Proteomes" id="UP000015105"/>
    </source>
</evidence>
<dbReference type="InterPro" id="IPR036322">
    <property type="entry name" value="WD40_repeat_dom_sf"/>
</dbReference>
<keyword evidence="5" id="KW-1185">Reference proteome</keyword>
<reference evidence="4" key="4">
    <citation type="submission" date="2019-03" db="UniProtKB">
        <authorList>
            <consortium name="EnsemblPlants"/>
        </authorList>
    </citation>
    <scope>IDENTIFICATION</scope>
</reference>
<protein>
    <submittedName>
        <fullName evidence="4">Uncharacterized protein</fullName>
    </submittedName>
</protein>
<name>A0A453E033_AEGTS</name>
<dbReference type="GO" id="GO:0006888">
    <property type="term" value="P:endoplasmic reticulum to Golgi vesicle-mediated transport"/>
    <property type="evidence" value="ECO:0007669"/>
    <property type="project" value="TreeGrafter"/>
</dbReference>
<accession>A0A453E033</accession>
<evidence type="ECO:0000256" key="2">
    <source>
        <dbReference type="ARBA" id="ARBA00022737"/>
    </source>
</evidence>
<dbReference type="InterPro" id="IPR015943">
    <property type="entry name" value="WD40/YVTN_repeat-like_dom_sf"/>
</dbReference>
<dbReference type="PANTHER" id="PTHR19876:SF35">
    <property type="entry name" value="COATOMER WD ASSOCIATED REGION DOMAIN-CONTAINING PROTEIN"/>
    <property type="match status" value="1"/>
</dbReference>
<reference evidence="4" key="5">
    <citation type="journal article" date="2021" name="G3 (Bethesda)">
        <title>Aegilops tauschii genome assembly Aet v5.0 features greater sequence contiguity and improved annotation.</title>
        <authorList>
            <person name="Wang L."/>
            <person name="Zhu T."/>
            <person name="Rodriguez J.C."/>
            <person name="Deal K.R."/>
            <person name="Dubcovsky J."/>
            <person name="McGuire P.E."/>
            <person name="Lux T."/>
            <person name="Spannagl M."/>
            <person name="Mayer K.F.X."/>
            <person name="Baldrich P."/>
            <person name="Meyers B.C."/>
            <person name="Huo N."/>
            <person name="Gu Y.Q."/>
            <person name="Zhou H."/>
            <person name="Devos K.M."/>
            <person name="Bennetzen J.L."/>
            <person name="Unver T."/>
            <person name="Budak H."/>
            <person name="Gulick P.J."/>
            <person name="Galiba G."/>
            <person name="Kalapos B."/>
            <person name="Nelson D.R."/>
            <person name="Li P."/>
            <person name="You F.M."/>
            <person name="Luo M.C."/>
            <person name="Dvorak J."/>
        </authorList>
    </citation>
    <scope>NUCLEOTIDE SEQUENCE [LARGE SCALE GENOMIC DNA]</scope>
    <source>
        <strain evidence="4">cv. AL8/78</strain>
    </source>
</reference>
<dbReference type="Proteomes" id="UP000015105">
    <property type="component" value="Chromosome 3D"/>
</dbReference>
<dbReference type="SUPFAM" id="SSF50978">
    <property type="entry name" value="WD40 repeat-like"/>
    <property type="match status" value="1"/>
</dbReference>
<dbReference type="PROSITE" id="PS50082">
    <property type="entry name" value="WD_REPEATS_2"/>
    <property type="match status" value="1"/>
</dbReference>
<dbReference type="Pfam" id="PF00400">
    <property type="entry name" value="WD40"/>
    <property type="match status" value="1"/>
</dbReference>
<reference evidence="5" key="1">
    <citation type="journal article" date="2014" name="Science">
        <title>Ancient hybridizations among the ancestral genomes of bread wheat.</title>
        <authorList>
            <consortium name="International Wheat Genome Sequencing Consortium,"/>
            <person name="Marcussen T."/>
            <person name="Sandve S.R."/>
            <person name="Heier L."/>
            <person name="Spannagl M."/>
            <person name="Pfeifer M."/>
            <person name="Jakobsen K.S."/>
            <person name="Wulff B.B."/>
            <person name="Steuernagel B."/>
            <person name="Mayer K.F."/>
            <person name="Olsen O.A."/>
        </authorList>
    </citation>
    <scope>NUCLEOTIDE SEQUENCE [LARGE SCALE GENOMIC DNA]</scope>
    <source>
        <strain evidence="5">cv. AL8/78</strain>
    </source>
</reference>
<sequence length="84" mass="9067">MNGCFEKLEGHAGHISAVSLHPEHRLLLTGSLDGTVRVWNSITYKLENIIGFNLGAVYAFGCIKGSRMVVGCHEGIAMVKISLP</sequence>
<keyword evidence="1 3" id="KW-0853">WD repeat</keyword>
<dbReference type="EnsemblPlants" id="AET3Gv20175300.2">
    <property type="protein sequence ID" value="AET3Gv20175300.2"/>
    <property type="gene ID" value="AET3Gv20175300"/>
</dbReference>
<dbReference type="AlphaFoldDB" id="A0A453E033"/>
<dbReference type="GO" id="GO:0030126">
    <property type="term" value="C:COPI vesicle coat"/>
    <property type="evidence" value="ECO:0007669"/>
    <property type="project" value="TreeGrafter"/>
</dbReference>
<dbReference type="SMART" id="SM00320">
    <property type="entry name" value="WD40"/>
    <property type="match status" value="1"/>
</dbReference>
<dbReference type="GO" id="GO:0006886">
    <property type="term" value="P:intracellular protein transport"/>
    <property type="evidence" value="ECO:0007669"/>
    <property type="project" value="TreeGrafter"/>
</dbReference>
<dbReference type="InterPro" id="IPR001680">
    <property type="entry name" value="WD40_rpt"/>
</dbReference>
<feature type="repeat" description="WD" evidence="3">
    <location>
        <begin position="8"/>
        <end position="40"/>
    </location>
</feature>
<dbReference type="PANTHER" id="PTHR19876">
    <property type="entry name" value="COATOMER"/>
    <property type="match status" value="1"/>
</dbReference>
<proteinExistence type="predicted"/>
<dbReference type="GO" id="GO:0006891">
    <property type="term" value="P:intra-Golgi vesicle-mediated transport"/>
    <property type="evidence" value="ECO:0007669"/>
    <property type="project" value="TreeGrafter"/>
</dbReference>